<name>A0A171AKC6_9ENTR</name>
<evidence type="ECO:0000313" key="2">
    <source>
        <dbReference type="Proteomes" id="UP000646540"/>
    </source>
</evidence>
<dbReference type="RefSeq" id="WP_004885662.1">
    <property type="nucleotide sequence ID" value="NZ_AOGO01000007.1"/>
</dbReference>
<dbReference type="AlphaFoldDB" id="A0A171AKC6"/>
<dbReference type="EMBL" id="JACNQW010000011">
    <property type="protein sequence ID" value="MBC5047218.1"/>
    <property type="molecule type" value="Genomic_DNA"/>
</dbReference>
<dbReference type="Pfam" id="PF13309">
    <property type="entry name" value="HTH_22"/>
    <property type="match status" value="1"/>
</dbReference>
<dbReference type="KEGG" id="kqu:AVR78_11565"/>
<accession>A0A5Q9LI39</accession>
<dbReference type="Proteomes" id="UP000646540">
    <property type="component" value="Unassembled WGS sequence"/>
</dbReference>
<gene>
    <name evidence="1" type="ORF">H8L09_17840</name>
</gene>
<evidence type="ECO:0000313" key="1">
    <source>
        <dbReference type="EMBL" id="MBC5047218.1"/>
    </source>
</evidence>
<comment type="caution">
    <text evidence="1">The sequence shown here is derived from an EMBL/GenBank/DDBJ whole genome shotgun (WGS) entry which is preliminary data.</text>
</comment>
<sequence length="222" mass="24057">MTSEYTQQVAQIAGPLEAAMDAMAGTLSANQEVVLHNLTTPEHSIIKIINGHVSGRGNGDHLLAGPEKDTGFALLLQKTNNNKPRTISDYKTVTASGKTLNSASTIYYSEEGYPLIAFCINVDPSPFEQIRKSLDALLPSPAEAAEAVDLNLGGLIDQSIQEIIDKYSVPGKKIQKAQRLKIVAEMHTKGIFKMRGGVQQAAQALGVTRYTVYNDLEVMNEK</sequence>
<dbReference type="Pfam" id="PF08348">
    <property type="entry name" value="PAS_6"/>
    <property type="match status" value="1"/>
</dbReference>
<reference evidence="1" key="1">
    <citation type="submission" date="2020-08" db="EMBL/GenBank/DDBJ databases">
        <title>Genomic evolution and epidemiology of Klebsiella pneumoniae from a major hospital in Beijing, China, over a fifteen-year period: dissemination of known and novel high-risk clones.</title>
        <authorList>
            <person name="Palmieri M."/>
        </authorList>
    </citation>
    <scope>NUCLEOTIDE SEQUENCE</scope>
    <source>
        <strain evidence="1">K7050</strain>
    </source>
</reference>
<dbReference type="PANTHER" id="PTHR35568">
    <property type="entry name" value="TRANSCRIPTIONAL REGULATOR DAUR"/>
    <property type="match status" value="1"/>
</dbReference>
<accession>A0A171AKC6</accession>
<dbReference type="InterPro" id="IPR013559">
    <property type="entry name" value="YheO"/>
</dbReference>
<proteinExistence type="predicted"/>
<dbReference type="InterPro" id="IPR039445">
    <property type="entry name" value="DauR-like_HTH"/>
</dbReference>
<organism evidence="1 2">
    <name type="scientific">Klebsiella quasipneumoniae</name>
    <dbReference type="NCBI Taxonomy" id="1463165"/>
    <lineage>
        <taxon>Bacteria</taxon>
        <taxon>Pseudomonadati</taxon>
        <taxon>Pseudomonadota</taxon>
        <taxon>Gammaproteobacteria</taxon>
        <taxon>Enterobacterales</taxon>
        <taxon>Enterobacteriaceae</taxon>
        <taxon>Klebsiella/Raoultella group</taxon>
        <taxon>Klebsiella</taxon>
        <taxon>Klebsiella pneumoniae complex</taxon>
    </lineage>
</organism>
<dbReference type="PANTHER" id="PTHR35568:SF1">
    <property type="entry name" value="TRANSCRIPTIONAL REGULATOR DAUR"/>
    <property type="match status" value="1"/>
</dbReference>
<dbReference type="InterPro" id="IPR039446">
    <property type="entry name" value="DauR-like"/>
</dbReference>
<protein>
    <submittedName>
        <fullName evidence="1">PAS domain-containing protein</fullName>
    </submittedName>
</protein>